<proteinExistence type="inferred from homology"/>
<protein>
    <recommendedName>
        <fullName evidence="3 10">Mediator of RNA polymerase II transcription subunit 13</fullName>
    </recommendedName>
    <alternativeName>
        <fullName evidence="9 10">Mediator complex subunit 13</fullName>
    </alternativeName>
</protein>
<accession>A0A0J1AVW1</accession>
<evidence type="ECO:0000256" key="11">
    <source>
        <dbReference type="SAM" id="MobiDB-lite"/>
    </source>
</evidence>
<dbReference type="Pfam" id="PF06333">
    <property type="entry name" value="Med13_C"/>
    <property type="match status" value="1"/>
</dbReference>
<dbReference type="STRING" id="879819.A0A0J1AVW1"/>
<dbReference type="GO" id="GO:0045944">
    <property type="term" value="P:positive regulation of transcription by RNA polymerase II"/>
    <property type="evidence" value="ECO:0007669"/>
    <property type="project" value="TreeGrafter"/>
</dbReference>
<dbReference type="RefSeq" id="XP_018275890.1">
    <property type="nucleotide sequence ID" value="XM_018426973.1"/>
</dbReference>
<feature type="region of interest" description="Disordered" evidence="11">
    <location>
        <begin position="454"/>
        <end position="508"/>
    </location>
</feature>
<dbReference type="OrthoDB" id="103819at2759"/>
<feature type="compositionally biased region" description="Pro residues" evidence="11">
    <location>
        <begin position="39"/>
        <end position="48"/>
    </location>
</feature>
<comment type="subunit">
    <text evidence="10">Component of the SRB8-11 complex, which itself associates with the Mediator complex.</text>
</comment>
<evidence type="ECO:0000256" key="2">
    <source>
        <dbReference type="ARBA" id="ARBA00009354"/>
    </source>
</evidence>
<gene>
    <name evidence="13" type="ORF">CC85DRAFT_330771</name>
</gene>
<keyword evidence="8 10" id="KW-0539">Nucleus</keyword>
<keyword evidence="6 10" id="KW-0010">Activator</keyword>
<comment type="subcellular location">
    <subcellularLocation>
        <location evidence="1 10">Nucleus</location>
    </subcellularLocation>
</comment>
<evidence type="ECO:0000256" key="8">
    <source>
        <dbReference type="ARBA" id="ARBA00023242"/>
    </source>
</evidence>
<feature type="region of interest" description="Disordered" evidence="11">
    <location>
        <begin position="39"/>
        <end position="66"/>
    </location>
</feature>
<evidence type="ECO:0000256" key="9">
    <source>
        <dbReference type="ARBA" id="ARBA00032008"/>
    </source>
</evidence>
<keyword evidence="5 10" id="KW-0805">Transcription regulation</keyword>
<dbReference type="GO" id="GO:0003713">
    <property type="term" value="F:transcription coactivator activity"/>
    <property type="evidence" value="ECO:0007669"/>
    <property type="project" value="TreeGrafter"/>
</dbReference>
<organism evidence="13 14">
    <name type="scientific">Cutaneotrichosporon oleaginosum</name>
    <dbReference type="NCBI Taxonomy" id="879819"/>
    <lineage>
        <taxon>Eukaryota</taxon>
        <taxon>Fungi</taxon>
        <taxon>Dikarya</taxon>
        <taxon>Basidiomycota</taxon>
        <taxon>Agaricomycotina</taxon>
        <taxon>Tremellomycetes</taxon>
        <taxon>Trichosporonales</taxon>
        <taxon>Trichosporonaceae</taxon>
        <taxon>Cutaneotrichosporon</taxon>
    </lineage>
</organism>
<name>A0A0J1AVW1_9TREE</name>
<evidence type="ECO:0000256" key="7">
    <source>
        <dbReference type="ARBA" id="ARBA00023163"/>
    </source>
</evidence>
<dbReference type="InterPro" id="IPR009401">
    <property type="entry name" value="Med13_C"/>
</dbReference>
<feature type="compositionally biased region" description="Polar residues" evidence="11">
    <location>
        <begin position="106"/>
        <end position="125"/>
    </location>
</feature>
<feature type="region of interest" description="Disordered" evidence="11">
    <location>
        <begin position="556"/>
        <end position="583"/>
    </location>
</feature>
<keyword evidence="4 10" id="KW-0678">Repressor</keyword>
<evidence type="ECO:0000313" key="14">
    <source>
        <dbReference type="Proteomes" id="UP000053611"/>
    </source>
</evidence>
<dbReference type="InterPro" id="IPR051139">
    <property type="entry name" value="Mediator_complx_sub13"/>
</dbReference>
<dbReference type="PANTHER" id="PTHR48249">
    <property type="entry name" value="MEDIATOR OF RNA POLYMERASE II TRANSCRIPTION SUBUNIT 13"/>
    <property type="match status" value="1"/>
</dbReference>
<evidence type="ECO:0000256" key="4">
    <source>
        <dbReference type="ARBA" id="ARBA00022491"/>
    </source>
</evidence>
<evidence type="ECO:0000256" key="6">
    <source>
        <dbReference type="ARBA" id="ARBA00023159"/>
    </source>
</evidence>
<evidence type="ECO:0000313" key="13">
    <source>
        <dbReference type="EMBL" id="KLT39399.1"/>
    </source>
</evidence>
<comment type="similarity">
    <text evidence="2 10">Belongs to the Mediator complex subunit 13 family.</text>
</comment>
<evidence type="ECO:0000256" key="3">
    <source>
        <dbReference type="ARBA" id="ARBA00019618"/>
    </source>
</evidence>
<keyword evidence="14" id="KW-1185">Reference proteome</keyword>
<dbReference type="Proteomes" id="UP000053611">
    <property type="component" value="Unassembled WGS sequence"/>
</dbReference>
<evidence type="ECO:0000256" key="1">
    <source>
        <dbReference type="ARBA" id="ARBA00004123"/>
    </source>
</evidence>
<dbReference type="EMBL" id="KQ087260">
    <property type="protein sequence ID" value="KLT39399.1"/>
    <property type="molecule type" value="Genomic_DNA"/>
</dbReference>
<dbReference type="GeneID" id="28987576"/>
<dbReference type="GO" id="GO:0016592">
    <property type="term" value="C:mediator complex"/>
    <property type="evidence" value="ECO:0007669"/>
    <property type="project" value="InterPro"/>
</dbReference>
<comment type="function">
    <text evidence="10">Component of the SRB8-11 complex. The SRB8-11 complex is a regulatory module of the Mediator complex which is itself involved in regulation of basal and activated RNA polymerase II-dependent transcription. The SRB8-11 complex may be involved in the transcriptional repression of a subset of genes regulated by Mediator. It may inhibit the association of the Mediator complex with RNA polymerase II to form the holoenzyme complex.</text>
</comment>
<evidence type="ECO:0000256" key="10">
    <source>
        <dbReference type="RuleBase" id="RU364134"/>
    </source>
</evidence>
<sequence length="1395" mass="149126">MAPDILAGQPLRPTTPIPGLWLLDAPETLYVRVYTAPPIVPCDPPPPETTGTPQPEQNGEEKPDASLSLSPARLAIPAVAPSPALSLPGIRSPTALRSPVAALKSQPGTPSQTEVKLSPTRTTHSFIPRPPSPSTTLDRLRNDPLERAWLAINASDSDVTAAVLKRPCAVVKPGGERRELWVFSPDDAPASALESLGLTEVDVPQPIRIADTVTCSEHGHTLDCLSPDTDDKCVPTFTPPESWPLLESAVGEKVAWKLGTRLSLLPSDATLADPPFDVSLRPAPGKLILTAQLRPLPSCAPQRHNRTDPGVDPLVLRPLALPALLVAPVGPTPAQDVRLSAAFDLALGSGWKNGRSEARVAAQAAHGCAYDWSVYWVPLERGEEDLARTLPHALATKWRGSNGVLTVWPTHLARPLARSLPPVPAKFVPPDSALGSPFDLMSIATEVFDFLGSYTAPAEDDDDDGEEEPPEANGDVAMDDGSKESDADDLFSAHTSPAPTASRAVSRAPTIGTDVGELFTSSAFGTPGLNALDVDMGLDEDLFGDDDADTVVPDREEAGDTTPAPVMLPPPIPTNTQLSSKVGSPREVTEDDFNFFDSPAAETSPAKIFHAPHPPLDDHTGKELAVLATPAAAYLSIPLPDATPASLSSALEDEPEALTEVQVQILPEPEVILTEAVEECMTKPSSPSIVLVEEEPRKRRYIDIVPDAFAPVQLGTSKRPKFAYGLPSPAATVSSLRLGCVERLRESVSGKEKAVAFPYTAAWDIESDGSDSECESAVTTGAPPTPSSTVSYDDRTPTNELAALPALPDDEVEYDGTVCIGGEWTSLQFDINAAATLARAWAVSWVDIRPEPDYPTPTSPPRLAEPQQPTLNVELFANAIVRNSFFRALFETSDVTARELPRPASMIVRGGVPVSDVAGALADSERYSLEQPSVHVGYGSNVMRVNVAALRYWRELGLMPSGGPKDLAAFVICAPGAYNVQRAQTFLTDISEVFEANRLGTLVAGAHELATDGVAAVPSVEVWSTASRLRGTSLVGKPTVVFVLTSTTTLSPASLVPLLAPKAQTNWVYPLPLSSLRPSNLATIAFQVYDLVPRHVDRVTMFGKPLDMPKLWMGFHAFTLAGEEAPKPELSMAWPQRSYDVLNRWRQVHAAYAWVPEWETAIVAVVDAQGDALDVQALKLEKCTTRDRVSRVWDVVLSFAAEAATEWRASITRYGLMSVDELDAWKWLYNGHTDAMSLLMCEPSSDGPNRTRAPVANIPPSTFADPSASIIDEALAASAASFNHRLCVTLPPGGTGSTPTIFPPASFALGMAGPAATSVATATYHVLLHRNPPGRSEKADELLAPEFYRLACLGRRRYALGALPLPLDAVGAVSAALGRIEKPVEAEVEKKEEDD</sequence>
<dbReference type="PANTHER" id="PTHR48249:SF3">
    <property type="entry name" value="MEDIATOR OF RNA POLYMERASE II TRANSCRIPTION SUBUNIT 13"/>
    <property type="match status" value="1"/>
</dbReference>
<evidence type="ECO:0000256" key="5">
    <source>
        <dbReference type="ARBA" id="ARBA00023015"/>
    </source>
</evidence>
<evidence type="ECO:0000259" key="12">
    <source>
        <dbReference type="Pfam" id="PF06333"/>
    </source>
</evidence>
<feature type="domain" description="Mediator complex subunit Med13 C-terminal" evidence="12">
    <location>
        <begin position="1117"/>
        <end position="1264"/>
    </location>
</feature>
<feature type="region of interest" description="Disordered" evidence="11">
    <location>
        <begin position="100"/>
        <end position="136"/>
    </location>
</feature>
<feature type="region of interest" description="Disordered" evidence="11">
    <location>
        <begin position="767"/>
        <end position="795"/>
    </location>
</feature>
<feature type="compositionally biased region" description="Acidic residues" evidence="11">
    <location>
        <begin position="458"/>
        <end position="470"/>
    </location>
</feature>
<reference evidence="13 14" key="1">
    <citation type="submission" date="2015-03" db="EMBL/GenBank/DDBJ databases">
        <title>Genomics and transcriptomics of the oil-accumulating basidiomycete yeast T. oleaginosus allow insights into substrate utilization and the diverse evolutionary trajectories of mating systems in fungi.</title>
        <authorList>
            <consortium name="DOE Joint Genome Institute"/>
            <person name="Kourist R."/>
            <person name="Kracht O."/>
            <person name="Bracharz F."/>
            <person name="Lipzen A."/>
            <person name="Nolan M."/>
            <person name="Ohm R."/>
            <person name="Grigoriev I."/>
            <person name="Sun S."/>
            <person name="Heitman J."/>
            <person name="Bruck T."/>
            <person name="Nowrousian M."/>
        </authorList>
    </citation>
    <scope>NUCLEOTIDE SEQUENCE [LARGE SCALE GENOMIC DNA]</scope>
    <source>
        <strain evidence="13 14">IBC0246</strain>
    </source>
</reference>
<keyword evidence="7 10" id="KW-0804">Transcription</keyword>